<keyword evidence="7" id="KW-0325">Glycoprotein</keyword>
<sequence>MCISSTGLIQRIFQKRSPTLWKFREHRRHVNVSWHPSNGSIAYKTQRTWYFDETSNVTLQDNITILNIIAASREWGYLKQKGLSMGLSMFGEHMAISRLAGELLFEGSDDNSCPTT</sequence>
<keyword evidence="9" id="KW-1185">Reference proteome</keyword>
<keyword evidence="6" id="KW-0472">Membrane</keyword>
<evidence type="ECO:0000256" key="4">
    <source>
        <dbReference type="ARBA" id="ARBA00022692"/>
    </source>
</evidence>
<keyword evidence="4" id="KW-0812">Transmembrane</keyword>
<dbReference type="Proteomes" id="UP000324832">
    <property type="component" value="Unassembled WGS sequence"/>
</dbReference>
<name>A0A5E4R7H1_9NEOP</name>
<evidence type="ECO:0000256" key="2">
    <source>
        <dbReference type="ARBA" id="ARBA00010532"/>
    </source>
</evidence>
<comment type="subcellular location">
    <subcellularLocation>
        <location evidence="1">Cell membrane</location>
    </subcellularLocation>
</comment>
<evidence type="ECO:0000256" key="1">
    <source>
        <dbReference type="ARBA" id="ARBA00004236"/>
    </source>
</evidence>
<dbReference type="EMBL" id="FZQP02006952">
    <property type="protein sequence ID" value="VVD05290.1"/>
    <property type="molecule type" value="Genomic_DNA"/>
</dbReference>
<dbReference type="GO" id="GO:0005886">
    <property type="term" value="C:plasma membrane"/>
    <property type="evidence" value="ECO:0007669"/>
    <property type="project" value="UniProtKB-SubCell"/>
</dbReference>
<proteinExistence type="inferred from homology"/>
<evidence type="ECO:0000256" key="7">
    <source>
        <dbReference type="ARBA" id="ARBA00023180"/>
    </source>
</evidence>
<organism evidence="8 9">
    <name type="scientific">Leptidea sinapis</name>
    <dbReference type="NCBI Taxonomy" id="189913"/>
    <lineage>
        <taxon>Eukaryota</taxon>
        <taxon>Metazoa</taxon>
        <taxon>Ecdysozoa</taxon>
        <taxon>Arthropoda</taxon>
        <taxon>Hexapoda</taxon>
        <taxon>Insecta</taxon>
        <taxon>Pterygota</taxon>
        <taxon>Neoptera</taxon>
        <taxon>Endopterygota</taxon>
        <taxon>Lepidoptera</taxon>
        <taxon>Glossata</taxon>
        <taxon>Ditrysia</taxon>
        <taxon>Papilionoidea</taxon>
        <taxon>Pieridae</taxon>
        <taxon>Dismorphiinae</taxon>
        <taxon>Leptidea</taxon>
    </lineage>
</organism>
<evidence type="ECO:0000256" key="5">
    <source>
        <dbReference type="ARBA" id="ARBA00022989"/>
    </source>
</evidence>
<gene>
    <name evidence="8" type="ORF">LSINAPIS_LOCUS14861</name>
</gene>
<dbReference type="InterPro" id="IPR002159">
    <property type="entry name" value="CD36_fam"/>
</dbReference>
<evidence type="ECO:0000256" key="6">
    <source>
        <dbReference type="ARBA" id="ARBA00023136"/>
    </source>
</evidence>
<evidence type="ECO:0000256" key="3">
    <source>
        <dbReference type="ARBA" id="ARBA00022475"/>
    </source>
</evidence>
<keyword evidence="5" id="KW-1133">Transmembrane helix</keyword>
<comment type="similarity">
    <text evidence="2">Belongs to the CD36 family.</text>
</comment>
<evidence type="ECO:0000313" key="8">
    <source>
        <dbReference type="EMBL" id="VVD05290.1"/>
    </source>
</evidence>
<accession>A0A5E4R7H1</accession>
<dbReference type="Pfam" id="PF01130">
    <property type="entry name" value="CD36"/>
    <property type="match status" value="1"/>
</dbReference>
<dbReference type="AlphaFoldDB" id="A0A5E4R7H1"/>
<evidence type="ECO:0000313" key="9">
    <source>
        <dbReference type="Proteomes" id="UP000324832"/>
    </source>
</evidence>
<keyword evidence="3" id="KW-1003">Cell membrane</keyword>
<protein>
    <submittedName>
        <fullName evidence="8">Uncharacterized protein</fullName>
    </submittedName>
</protein>
<reference evidence="8 9" key="1">
    <citation type="submission" date="2017-07" db="EMBL/GenBank/DDBJ databases">
        <authorList>
            <person name="Talla V."/>
            <person name="Backstrom N."/>
        </authorList>
    </citation>
    <scope>NUCLEOTIDE SEQUENCE [LARGE SCALE GENOMIC DNA]</scope>
</reference>